<dbReference type="Proteomes" id="UP001199054">
    <property type="component" value="Unassembled WGS sequence"/>
</dbReference>
<dbReference type="EMBL" id="JAJAUY010000011">
    <property type="protein sequence ID" value="MCB5178720.1"/>
    <property type="molecule type" value="Genomic_DNA"/>
</dbReference>
<feature type="compositionally biased region" description="Acidic residues" evidence="1">
    <location>
        <begin position="1"/>
        <end position="12"/>
    </location>
</feature>
<name>A0ABS8B276_9ACTN</name>
<proteinExistence type="predicted"/>
<organism evidence="2 3">
    <name type="scientific">Streptomyces antimicrobicus</name>
    <dbReference type="NCBI Taxonomy" id="2883108"/>
    <lineage>
        <taxon>Bacteria</taxon>
        <taxon>Bacillati</taxon>
        <taxon>Actinomycetota</taxon>
        <taxon>Actinomycetes</taxon>
        <taxon>Kitasatosporales</taxon>
        <taxon>Streptomycetaceae</taxon>
        <taxon>Streptomyces</taxon>
    </lineage>
</organism>
<evidence type="ECO:0000256" key="1">
    <source>
        <dbReference type="SAM" id="MobiDB-lite"/>
    </source>
</evidence>
<protein>
    <submittedName>
        <fullName evidence="2">Uncharacterized protein</fullName>
    </submittedName>
</protein>
<evidence type="ECO:0000313" key="2">
    <source>
        <dbReference type="EMBL" id="MCB5178720.1"/>
    </source>
</evidence>
<sequence>MPADDDQPDVGDEPGRTDQASWEAAVRHLYEDAYAYVATGPRRHEDWRLDVLAVMSRSVPDPRGWAGLDDEAENPERSARPAYPFRDLTPEYLAERLHEIDRSSAEDLLLALTDDGCTLSNLERFPESPTELRAMARTVLARYGDAYSCHTNVRRAGAGSEGALDFTVSDWSYSPLSVYTEDSGLVVVSAAEVGLFWNFADY</sequence>
<reference evidence="2 3" key="1">
    <citation type="submission" date="2021-10" db="EMBL/GenBank/DDBJ databases">
        <title>Streptomyces sp. strain SMC 277, a novel streptomycete isolated from soil.</title>
        <authorList>
            <person name="Chanama M."/>
        </authorList>
    </citation>
    <scope>NUCLEOTIDE SEQUENCE [LARGE SCALE GENOMIC DNA]</scope>
    <source>
        <strain evidence="2 3">SMC 277</strain>
    </source>
</reference>
<accession>A0ABS8B276</accession>
<gene>
    <name evidence="2" type="ORF">LG632_04880</name>
</gene>
<comment type="caution">
    <text evidence="2">The sequence shown here is derived from an EMBL/GenBank/DDBJ whole genome shotgun (WGS) entry which is preliminary data.</text>
</comment>
<keyword evidence="3" id="KW-1185">Reference proteome</keyword>
<feature type="region of interest" description="Disordered" evidence="1">
    <location>
        <begin position="1"/>
        <end position="21"/>
    </location>
</feature>
<feature type="region of interest" description="Disordered" evidence="1">
    <location>
        <begin position="62"/>
        <end position="83"/>
    </location>
</feature>
<dbReference type="RefSeq" id="WP_226725489.1">
    <property type="nucleotide sequence ID" value="NZ_JAJAUY010000011.1"/>
</dbReference>
<evidence type="ECO:0000313" key="3">
    <source>
        <dbReference type="Proteomes" id="UP001199054"/>
    </source>
</evidence>